<feature type="region of interest" description="Disordered" evidence="4">
    <location>
        <begin position="735"/>
        <end position="853"/>
    </location>
</feature>
<dbReference type="GO" id="GO:0005737">
    <property type="term" value="C:cytoplasm"/>
    <property type="evidence" value="ECO:0007669"/>
    <property type="project" value="TreeGrafter"/>
</dbReference>
<dbReference type="PANTHER" id="PTHR12848:SF16">
    <property type="entry name" value="REGULATORY-ASSOCIATED PROTEIN OF MTOR"/>
    <property type="match status" value="1"/>
</dbReference>
<comment type="caution">
    <text evidence="6">The sequence shown here is derived from an EMBL/GenBank/DDBJ whole genome shotgun (WGS) entry which is preliminary data.</text>
</comment>
<gene>
    <name evidence="6" type="ORF">PHET_01627</name>
</gene>
<evidence type="ECO:0000256" key="1">
    <source>
        <dbReference type="ARBA" id="ARBA00009257"/>
    </source>
</evidence>
<keyword evidence="7" id="KW-1185">Reference proteome</keyword>
<dbReference type="GO" id="GO:0009267">
    <property type="term" value="P:cellular response to starvation"/>
    <property type="evidence" value="ECO:0007669"/>
    <property type="project" value="TreeGrafter"/>
</dbReference>
<dbReference type="InterPro" id="IPR011989">
    <property type="entry name" value="ARM-like"/>
</dbReference>
<dbReference type="InterPro" id="IPR029347">
    <property type="entry name" value="Raptor_N"/>
</dbReference>
<evidence type="ECO:0000313" key="7">
    <source>
        <dbReference type="Proteomes" id="UP000748531"/>
    </source>
</evidence>
<dbReference type="PANTHER" id="PTHR12848">
    <property type="entry name" value="REGULATORY-ASSOCIATED PROTEIN OF MTOR"/>
    <property type="match status" value="1"/>
</dbReference>
<sequence length="2289" mass="250907">MLSNRGLSRSESCSQQIDVDDWDEQSILSTRVAFSASHLCEEIEGATLHEEKHHKEKTKTGAGALVVCLNIDIDPPDVHKIPPYSRVEAWFDPTDANSLRALETIGKNLQAQYDRWQPRARFKQCLDPTLDDVKNLCLNLRRNLKSDRILFHYNGHGVPRPTENGEIWVFNTKFTKYIPLSLYDLQRWLGAPSVYVIDCQNAGRVIRMYEKFCQRRMAEAAVAAQRQHHDVPSDSRGLPNGVTEAVAGAPNENRKAGGIPPPTTGITQPDLSAPHGQSGGPPLGHNPPVSMENTIMLAACRENEDLPQNPELPADLFTACLTTPIRMALRWHWLRHQETFPGFLDETLLDRIPGAHSNRMSLLGEINWIFTAVTDTIAWCSFPIDVFQKLFRQDLLVAGLFRNYLLAERIMKTYGCTPVSAPALPPTFRHSMWDAWDHVLDRLVHYLPRMLKLMEGSPIVEPKLPIILPKNSNQLNSHSGIQNQTVSSQLISPLPVTASDQAVETAVCHRIPQLGRATTTTATAAAVVAATAAAAVNCGQPHTRLTTTSRSNVQTGAVPTNEAPGHLIQQQHRPLVSSRQPTNTNQPNTNWPLKHAVLPQVPARPDFQSNKKVVNFTDLPPPGFRQQQEPILAQSKLVPLEAEAKSSPHRPVPRYVDALDQLLQEDGIEKRVPSAGGVNHSSTHASSLPPSPASLTRDTKKQPSSQHVTFVEEADIRTTNLPPTRNAIVEATAHTATTDRSLSCAPHHDKSEPVADRPNQQTEQPVTIPAITKQQQQQSSGADDSEGEADDDDEDDDDEETDDELDDSEDEEEEEEAEEDTANVKAQIPKCKANPEDGHKSGSDSGHKTRHNRERIMVSNISSDKHSRQRVSCPDLNMTHLPEPLKPLVTVTQTNAISTVVPPPSTTMVAPVVDSTKLVHTSHPPVSKGTSNTTILDQQSKTDEALNAPPPQVVTNTSTITTTNAQVDTHAPSEHVLTALRRQRPVIHKLYTFQSRNEQPQQLRATIVAPVTGNEPINPNVLRSGFHGVCPNRPNFYVPPTGLQAVRINPATGAPLPSTGMAPSHEIRATPAPQTTTVGQPTTPASEPPVYAGSVIGGSGLASFFTSQMSAFKVWLQTTDEKRPPAMQLPILLQILLSQSHRTRAMQLLSEFLDLGPWAVTHCLMVGILPYIVRLFSSNLFEVKPHLVFIWGKIIASAQTEFSRNDSVRDVGYKYFLNCLSDTENLSLLTRTITAFALTKMLEKEPDGEPDSFFQEVSLKQNFIPLVLSQLADNPPDLEQETLVRLRLWLIFALSKLWRKNDEARWFGIRYNVTEVLYAYLDDICPEVRAATVCALGTLVDNQTLDASKQDHASQIGLQVCTHLVKLATLEASPLVRRELIAALCGLVRQFDTQLCAVAFCYLLELQQALQNLPTQTPSRTPASRPSHHSVTVFPTSGGTSNRPTPDGWSSMNRSAHNRENGLIESHLLRTPTATSSAILSPKFLKRPDYFNPAHTIFASTTNIYFQFWLALVHLSNDPYPDVAKAARVVVRYLLDKVSERFDIPATASSSPSSNEAATEPNTCQARSPQLANPVSVVTSSSPTDPPPTSTAFRTPEVVVPSTPLARAVRPQVASPPRAPTQLIPGSGPAPTQTSGSPRGSQAQVMCQSFSSCSPVNACSYLNQRRPARPGVALTSTFLIHSAQFPGRRHQQADQVIRKPLLNAQTMHPPLVRTPVVPGDNNGSDNSQSVLNEVQRTQFFAWSCRWFTRPLLVKYGGTSMKETRSPVTYSSSTTPTSPADAIFQKPSFSFGLSDKSLHPSHRPTSPDPELAALCAVSVDSDAVAYADRLSRLNNLRHTLRSGRLRWLEALSSNHVRTQARSSTDVLPTDDTTQARFMSQLAYHRLDNEPGPIRIHPYQPHLVVGDRYGVSVQSSKTLESLNRLPTTADVDLFSSFTDQSQSVHYPQGASSRVTDLQFINCCEERCLLLCAHEDGRVRVWRNYLRDLGQDPEIVTAWTGLSELIPSSQPAGLVVHWSQSTSQLALGGDSRLIRLWDCEREARLRDVPTGADACVTVLDRTADQRLLCAGFGDGGVRVFDLRAPASSTTTSVQHGDCHIFSGQADTGWIHAVKFGVGGRLYATGSTGTVSAWQWTDTSSGSIQQPSRVLRRATLATTRLISRAPTTGLNTPTTAATATSGGARFERRLYPARIAISVNAPVYCAALKVDLSSTSSHFLVAGVGGPTCQLLLHRIQDGTIHSIFRPVCSGGRESPGTPVSLAVHPAEPLIVAGLKDKSLLLINIEASRGSRA</sequence>
<evidence type="ECO:0000256" key="3">
    <source>
        <dbReference type="ARBA" id="ARBA00022737"/>
    </source>
</evidence>
<organism evidence="6 7">
    <name type="scientific">Paragonimus heterotremus</name>
    <dbReference type="NCBI Taxonomy" id="100268"/>
    <lineage>
        <taxon>Eukaryota</taxon>
        <taxon>Metazoa</taxon>
        <taxon>Spiralia</taxon>
        <taxon>Lophotrochozoa</taxon>
        <taxon>Platyhelminthes</taxon>
        <taxon>Trematoda</taxon>
        <taxon>Digenea</taxon>
        <taxon>Plagiorchiida</taxon>
        <taxon>Troglotremata</taxon>
        <taxon>Troglotrematidae</taxon>
        <taxon>Paragonimus</taxon>
    </lineage>
</organism>
<dbReference type="SMART" id="SM00320">
    <property type="entry name" value="WD40"/>
    <property type="match status" value="5"/>
</dbReference>
<proteinExistence type="inferred from homology"/>
<dbReference type="InterPro" id="IPR004083">
    <property type="entry name" value="Raptor"/>
</dbReference>
<feature type="region of interest" description="Disordered" evidence="4">
    <location>
        <begin position="672"/>
        <end position="708"/>
    </location>
</feature>
<evidence type="ECO:0000256" key="4">
    <source>
        <dbReference type="SAM" id="MobiDB-lite"/>
    </source>
</evidence>
<dbReference type="GO" id="GO:0071230">
    <property type="term" value="P:cellular response to amino acid stimulus"/>
    <property type="evidence" value="ECO:0007669"/>
    <property type="project" value="TreeGrafter"/>
</dbReference>
<dbReference type="Gene3D" id="2.130.10.10">
    <property type="entry name" value="YVTN repeat-like/Quinoprotein amine dehydrogenase"/>
    <property type="match status" value="1"/>
</dbReference>
<dbReference type="GO" id="GO:0031929">
    <property type="term" value="P:TOR signaling"/>
    <property type="evidence" value="ECO:0007669"/>
    <property type="project" value="InterPro"/>
</dbReference>
<dbReference type="Proteomes" id="UP000748531">
    <property type="component" value="Unassembled WGS sequence"/>
</dbReference>
<dbReference type="InterPro" id="IPR015943">
    <property type="entry name" value="WD40/YVTN_repeat-like_dom_sf"/>
</dbReference>
<evidence type="ECO:0000256" key="2">
    <source>
        <dbReference type="ARBA" id="ARBA00022574"/>
    </source>
</evidence>
<comment type="similarity">
    <text evidence="1">Belongs to the WD repeat RAPTOR family.</text>
</comment>
<feature type="domain" description="Raptor N-terminal CASPase-like" evidence="5">
    <location>
        <begin position="57"/>
        <end position="210"/>
    </location>
</feature>
<evidence type="ECO:0000259" key="5">
    <source>
        <dbReference type="SMART" id="SM01302"/>
    </source>
</evidence>
<feature type="region of interest" description="Disordered" evidence="4">
    <location>
        <begin position="1415"/>
        <end position="1451"/>
    </location>
</feature>
<feature type="region of interest" description="Disordered" evidence="4">
    <location>
        <begin position="227"/>
        <end position="281"/>
    </location>
</feature>
<dbReference type="GO" id="GO:0030307">
    <property type="term" value="P:positive regulation of cell growth"/>
    <property type="evidence" value="ECO:0007669"/>
    <property type="project" value="TreeGrafter"/>
</dbReference>
<feature type="compositionally biased region" description="Basic and acidic residues" evidence="4">
    <location>
        <begin position="833"/>
        <end position="847"/>
    </location>
</feature>
<name>A0A8J4THE7_9TREM</name>
<dbReference type="SUPFAM" id="SSF50978">
    <property type="entry name" value="WD40 repeat-like"/>
    <property type="match status" value="1"/>
</dbReference>
<dbReference type="GO" id="GO:0031931">
    <property type="term" value="C:TORC1 complex"/>
    <property type="evidence" value="ECO:0007669"/>
    <property type="project" value="InterPro"/>
</dbReference>
<evidence type="ECO:0000313" key="6">
    <source>
        <dbReference type="EMBL" id="KAF5404884.1"/>
    </source>
</evidence>
<keyword evidence="2" id="KW-0853">WD repeat</keyword>
<dbReference type="SUPFAM" id="SSF48371">
    <property type="entry name" value="ARM repeat"/>
    <property type="match status" value="1"/>
</dbReference>
<dbReference type="EMBL" id="LUCH01000544">
    <property type="protein sequence ID" value="KAF5404884.1"/>
    <property type="molecule type" value="Genomic_DNA"/>
</dbReference>
<dbReference type="InterPro" id="IPR001680">
    <property type="entry name" value="WD40_rpt"/>
</dbReference>
<dbReference type="Gene3D" id="1.25.10.10">
    <property type="entry name" value="Leucine-rich Repeat Variant"/>
    <property type="match status" value="1"/>
</dbReference>
<reference evidence="6" key="1">
    <citation type="submission" date="2019-05" db="EMBL/GenBank/DDBJ databases">
        <title>Annotation for the trematode Paragonimus heterotremus.</title>
        <authorList>
            <person name="Choi Y.-J."/>
        </authorList>
    </citation>
    <scope>NUCLEOTIDE SEQUENCE</scope>
    <source>
        <strain evidence="6">LC</strain>
    </source>
</reference>
<feature type="compositionally biased region" description="Polar residues" evidence="4">
    <location>
        <begin position="1547"/>
        <end position="1573"/>
    </location>
</feature>
<dbReference type="GO" id="GO:0010506">
    <property type="term" value="P:regulation of autophagy"/>
    <property type="evidence" value="ECO:0007669"/>
    <property type="project" value="TreeGrafter"/>
</dbReference>
<protein>
    <recommendedName>
        <fullName evidence="5">Raptor N-terminal CASPase-like domain-containing protein</fullName>
    </recommendedName>
</protein>
<dbReference type="Pfam" id="PF14538">
    <property type="entry name" value="Raptor_N"/>
    <property type="match status" value="1"/>
</dbReference>
<dbReference type="InterPro" id="IPR036322">
    <property type="entry name" value="WD40_repeat_dom_sf"/>
</dbReference>
<feature type="compositionally biased region" description="Acidic residues" evidence="4">
    <location>
        <begin position="783"/>
        <end position="821"/>
    </location>
</feature>
<feature type="compositionally biased region" description="Basic and acidic residues" evidence="4">
    <location>
        <begin position="746"/>
        <end position="755"/>
    </location>
</feature>
<feature type="compositionally biased region" description="Polar residues" evidence="4">
    <location>
        <begin position="1630"/>
        <end position="1643"/>
    </location>
</feature>
<accession>A0A8J4THE7</accession>
<dbReference type="InterPro" id="IPR016024">
    <property type="entry name" value="ARM-type_fold"/>
</dbReference>
<dbReference type="SMART" id="SM01302">
    <property type="entry name" value="Raptor_N"/>
    <property type="match status" value="1"/>
</dbReference>
<feature type="region of interest" description="Disordered" evidence="4">
    <location>
        <begin position="1607"/>
        <end position="1643"/>
    </location>
</feature>
<feature type="compositionally biased region" description="Low complexity" evidence="4">
    <location>
        <begin position="1574"/>
        <end position="1583"/>
    </location>
</feature>
<feature type="compositionally biased region" description="Low complexity" evidence="4">
    <location>
        <begin position="680"/>
        <end position="696"/>
    </location>
</feature>
<dbReference type="OrthoDB" id="10262360at2759"/>
<dbReference type="PRINTS" id="PR01547">
    <property type="entry name" value="YEAST176DUF"/>
</dbReference>
<dbReference type="GO" id="GO:0030674">
    <property type="term" value="F:protein-macromolecule adaptor activity"/>
    <property type="evidence" value="ECO:0007669"/>
    <property type="project" value="TreeGrafter"/>
</dbReference>
<keyword evidence="3" id="KW-0677">Repeat</keyword>
<feature type="region of interest" description="Disordered" evidence="4">
    <location>
        <begin position="1545"/>
        <end position="1595"/>
    </location>
</feature>